<evidence type="ECO:0000256" key="1">
    <source>
        <dbReference type="SAM" id="Phobius"/>
    </source>
</evidence>
<accession>A0A328Q4X2</accession>
<dbReference type="RefSeq" id="WP_112149409.1">
    <property type="nucleotide sequence ID" value="NZ_CATZNA010000043.1"/>
</dbReference>
<proteinExistence type="predicted"/>
<keyword evidence="1" id="KW-0472">Membrane</keyword>
<feature type="transmembrane region" description="Helical" evidence="1">
    <location>
        <begin position="363"/>
        <end position="379"/>
    </location>
</feature>
<dbReference type="AlphaFoldDB" id="A0A328Q4X2"/>
<name>A0A328Q4X2_9EURY</name>
<gene>
    <name evidence="2" type="ORF">CA615_02625</name>
</gene>
<protein>
    <submittedName>
        <fullName evidence="2">Uncharacterized protein</fullName>
    </submittedName>
</protein>
<feature type="transmembrane region" description="Helical" evidence="1">
    <location>
        <begin position="385"/>
        <end position="402"/>
    </location>
</feature>
<comment type="caution">
    <text evidence="2">The sequence shown here is derived from an EMBL/GenBank/DDBJ whole genome shotgun (WGS) entry which is preliminary data.</text>
</comment>
<dbReference type="EMBL" id="NGJK01000026">
    <property type="protein sequence ID" value="RAP03407.1"/>
    <property type="molecule type" value="Genomic_DNA"/>
</dbReference>
<organism evidence="2 3">
    <name type="scientific">Methanosphaera stadtmanae</name>
    <dbReference type="NCBI Taxonomy" id="2317"/>
    <lineage>
        <taxon>Archaea</taxon>
        <taxon>Methanobacteriati</taxon>
        <taxon>Methanobacteriota</taxon>
        <taxon>Methanomada group</taxon>
        <taxon>Methanobacteria</taxon>
        <taxon>Methanobacteriales</taxon>
        <taxon>Methanobacteriaceae</taxon>
        <taxon>Methanosphaera</taxon>
    </lineage>
</organism>
<dbReference type="Proteomes" id="UP000248557">
    <property type="component" value="Unassembled WGS sequence"/>
</dbReference>
<evidence type="ECO:0000313" key="2">
    <source>
        <dbReference type="EMBL" id="RAP03407.1"/>
    </source>
</evidence>
<sequence>MALDRILKSLFSQLLHKKVVSIGTKYYATNDLETEYVSLINLTKTMLVEIKPAQINAKSIFQNLEREIDQRDLPLNRKFIEIKPAENEVNEYALLSNIIMGNDRYLYIELFRPSPLIETFAKMVEVVDGKIIERSKTEMVALMPSKKEGIRLAIKMISLGMKQGVNVRGSIGMTGAASIERAIDMNAAIGEVSGVGFTKLGGEYGVIFETVPTTKKVELKPVPADNFMYIDAKDSTGFISRYGKDKLIEIMNDINSYIENESDGKIEGYRVGGDDLIINYPDKSTALKIGLDCAWYAMNNGLNLRVGLGNSRREAAENAHITDSIKIRENTPVIVFDLANGKYAYYIPTEFTRSAITFLSNQTLTLIGIFIFIFIVTLIGWNLNIIWLGIVAMIVSLIIVAIKD</sequence>
<keyword evidence="1" id="KW-0812">Transmembrane</keyword>
<keyword evidence="1" id="KW-1133">Transmembrane helix</keyword>
<reference evidence="2 3" key="1">
    <citation type="submission" date="2017-05" db="EMBL/GenBank/DDBJ databases">
        <title>Host range expansion of the Methanosphaera genus to humans and monogastric animals involves recent and extensive reduction in genome content.</title>
        <authorList>
            <person name="Hoedt E.C."/>
            <person name="Volmer J.G."/>
            <person name="Parks D.H."/>
            <person name="Rosewarne C.P."/>
            <person name="Denman S.E."/>
            <person name="Mcsweeney C.S."/>
            <person name="O Cuiv P."/>
            <person name="Hugenholtz P."/>
            <person name="Tyson G.W."/>
            <person name="Morrison M."/>
        </authorList>
    </citation>
    <scope>NUCLEOTIDE SEQUENCE [LARGE SCALE GENOMIC DNA]</scope>
    <source>
        <strain evidence="2 3">PA5</strain>
    </source>
</reference>
<evidence type="ECO:0000313" key="3">
    <source>
        <dbReference type="Proteomes" id="UP000248557"/>
    </source>
</evidence>